<proteinExistence type="inferred from homology"/>
<comment type="catalytic activity">
    <reaction evidence="12 17">
        <text>L-isoleucine + 2-oxoglutarate = (S)-3-methyl-2-oxopentanoate + L-glutamate</text>
        <dbReference type="Rhea" id="RHEA:24801"/>
        <dbReference type="ChEBI" id="CHEBI:16810"/>
        <dbReference type="ChEBI" id="CHEBI:29985"/>
        <dbReference type="ChEBI" id="CHEBI:35146"/>
        <dbReference type="ChEBI" id="CHEBI:58045"/>
        <dbReference type="EC" id="2.6.1.42"/>
    </reaction>
</comment>
<evidence type="ECO:0000256" key="6">
    <source>
        <dbReference type="ARBA" id="ARBA00022576"/>
    </source>
</evidence>
<dbReference type="UniPathway" id="UPA00048">
    <property type="reaction ID" value="UER00073"/>
</dbReference>
<dbReference type="InterPro" id="IPR005786">
    <property type="entry name" value="B_amino_transII"/>
</dbReference>
<dbReference type="GO" id="GO:0009097">
    <property type="term" value="P:isoleucine biosynthetic process"/>
    <property type="evidence" value="ECO:0007669"/>
    <property type="project" value="UniProtKB-UniPathway"/>
</dbReference>
<dbReference type="Pfam" id="PF01063">
    <property type="entry name" value="Aminotran_4"/>
    <property type="match status" value="1"/>
</dbReference>
<dbReference type="UniPathway" id="UPA00047">
    <property type="reaction ID" value="UER00058"/>
</dbReference>
<dbReference type="GO" id="GO:0052655">
    <property type="term" value="F:L-valine-2-oxoglutarate transaminase activity"/>
    <property type="evidence" value="ECO:0007669"/>
    <property type="project" value="RHEA"/>
</dbReference>
<keyword evidence="7 17" id="KW-0028">Amino-acid biosynthesis</keyword>
<dbReference type="InterPro" id="IPR001544">
    <property type="entry name" value="Aminotrans_IV"/>
</dbReference>
<comment type="pathway">
    <text evidence="4">Amino-acid biosynthesis; L-leucine biosynthesis; L-leucine from 3-methyl-2-oxobutanoate: step 4/4.</text>
</comment>
<keyword evidence="10 17" id="KW-0100">Branched-chain amino acid biosynthesis</keyword>
<dbReference type="OrthoDB" id="9804984at2"/>
<dbReference type="NCBIfam" id="TIGR01123">
    <property type="entry name" value="ilvE_II"/>
    <property type="match status" value="1"/>
</dbReference>
<accession>A0A4V5UZG5</accession>
<evidence type="ECO:0000256" key="5">
    <source>
        <dbReference type="ARBA" id="ARBA00009320"/>
    </source>
</evidence>
<dbReference type="Gene3D" id="3.20.10.10">
    <property type="entry name" value="D-amino Acid Aminotransferase, subunit A, domain 2"/>
    <property type="match status" value="1"/>
</dbReference>
<evidence type="ECO:0000256" key="16">
    <source>
        <dbReference type="RuleBase" id="RU004516"/>
    </source>
</evidence>
<keyword evidence="20" id="KW-1185">Reference proteome</keyword>
<evidence type="ECO:0000256" key="12">
    <source>
        <dbReference type="ARBA" id="ARBA00048798"/>
    </source>
</evidence>
<dbReference type="GO" id="GO:0009099">
    <property type="term" value="P:L-valine biosynthetic process"/>
    <property type="evidence" value="ECO:0007669"/>
    <property type="project" value="UniProtKB-UniPathway"/>
</dbReference>
<keyword evidence="9 16" id="KW-0663">Pyridoxal phosphate</keyword>
<dbReference type="InterPro" id="IPR043132">
    <property type="entry name" value="BCAT-like_C"/>
</dbReference>
<dbReference type="AlphaFoldDB" id="A0A4V5UZG5"/>
<keyword evidence="8 17" id="KW-0808">Transferase</keyword>
<gene>
    <name evidence="19" type="ORF">FDA94_13325</name>
</gene>
<dbReference type="NCBIfam" id="NF009897">
    <property type="entry name" value="PRK13357.1"/>
    <property type="match status" value="1"/>
</dbReference>
<evidence type="ECO:0000256" key="13">
    <source>
        <dbReference type="ARBA" id="ARBA00049229"/>
    </source>
</evidence>
<evidence type="ECO:0000256" key="14">
    <source>
        <dbReference type="PIRSR" id="PIRSR006468-1"/>
    </source>
</evidence>
<dbReference type="Proteomes" id="UP000308705">
    <property type="component" value="Unassembled WGS sequence"/>
</dbReference>
<evidence type="ECO:0000256" key="4">
    <source>
        <dbReference type="ARBA" id="ARBA00005072"/>
    </source>
</evidence>
<organism evidence="19 20">
    <name type="scientific">Herbidospora galbida</name>
    <dbReference type="NCBI Taxonomy" id="2575442"/>
    <lineage>
        <taxon>Bacteria</taxon>
        <taxon>Bacillati</taxon>
        <taxon>Actinomycetota</taxon>
        <taxon>Actinomycetes</taxon>
        <taxon>Streptosporangiales</taxon>
        <taxon>Streptosporangiaceae</taxon>
        <taxon>Herbidospora</taxon>
    </lineage>
</organism>
<comment type="catalytic activity">
    <reaction evidence="13 17">
        <text>L-leucine + 2-oxoglutarate = 4-methyl-2-oxopentanoate + L-glutamate</text>
        <dbReference type="Rhea" id="RHEA:18321"/>
        <dbReference type="ChEBI" id="CHEBI:16810"/>
        <dbReference type="ChEBI" id="CHEBI:17865"/>
        <dbReference type="ChEBI" id="CHEBI:29985"/>
        <dbReference type="ChEBI" id="CHEBI:57427"/>
        <dbReference type="EC" id="2.6.1.42"/>
    </reaction>
</comment>
<comment type="caution">
    <text evidence="19">The sequence shown here is derived from an EMBL/GenBank/DDBJ whole genome shotgun (WGS) entry which is preliminary data.</text>
</comment>
<dbReference type="RefSeq" id="WP_137247371.1">
    <property type="nucleotide sequence ID" value="NZ_SZQA01000010.1"/>
</dbReference>
<dbReference type="EC" id="2.6.1.42" evidence="17"/>
<evidence type="ECO:0000256" key="2">
    <source>
        <dbReference type="ARBA" id="ARBA00004824"/>
    </source>
</evidence>
<comment type="similarity">
    <text evidence="5 15">Belongs to the class-IV pyridoxal-phosphate-dependent aminotransferase family.</text>
</comment>
<evidence type="ECO:0000256" key="9">
    <source>
        <dbReference type="ARBA" id="ARBA00022898"/>
    </source>
</evidence>
<feature type="modified residue" description="N6-(pyridoxal phosphate)lysine" evidence="14">
    <location>
        <position position="203"/>
    </location>
</feature>
<keyword evidence="6 17" id="KW-0032">Aminotransferase</keyword>
<dbReference type="PANTHER" id="PTHR11825:SF44">
    <property type="entry name" value="BRANCHED-CHAIN-AMINO-ACID AMINOTRANSFERASE"/>
    <property type="match status" value="1"/>
</dbReference>
<dbReference type="SUPFAM" id="SSF56752">
    <property type="entry name" value="D-aminoacid aminotransferase-like PLP-dependent enzymes"/>
    <property type="match status" value="1"/>
</dbReference>
<dbReference type="Gene3D" id="3.30.470.10">
    <property type="match status" value="1"/>
</dbReference>
<comment type="catalytic activity">
    <reaction evidence="11 17">
        <text>L-valine + 2-oxoglutarate = 3-methyl-2-oxobutanoate + L-glutamate</text>
        <dbReference type="Rhea" id="RHEA:24813"/>
        <dbReference type="ChEBI" id="CHEBI:11851"/>
        <dbReference type="ChEBI" id="CHEBI:16810"/>
        <dbReference type="ChEBI" id="CHEBI:29985"/>
        <dbReference type="ChEBI" id="CHEBI:57762"/>
        <dbReference type="EC" id="2.6.1.42"/>
    </reaction>
</comment>
<dbReference type="EMBL" id="SZQA01000010">
    <property type="protein sequence ID" value="TKK88643.1"/>
    <property type="molecule type" value="Genomic_DNA"/>
</dbReference>
<sequence length="363" mass="39509">MTSQLSFEVRPNPQARSTAERERVLEAPGFGQTFTDHMVSIDFTEGEGWHDARLEPYGPLVLDPATSVFHYAQELFEGLKAYRQANGSIVAFRPYANAARFNASAARMAMPELPEDTFVESLELLVQTDREWVPTTEGHSLYLRPFMIATQAGLGVNYPSKTYRYMVIASPAASYFAGGVKPVSVWLSTEYTRAAPGGTGFAKCGGNYAAAFVAQRQAVAEGCDQVVWLDAVEHRYVEEMGGMNLFFVFGDRLLTPALTGTLLPGITRDSILTFAADLGLTAEEGRLSIEEWQAGCESGELTEVFACGTAAVVTPVGSVKGADRAWTIGDGTPGPVTLKIREELMGIQYGSRPDTHNWVHKIA</sequence>
<evidence type="ECO:0000256" key="8">
    <source>
        <dbReference type="ARBA" id="ARBA00022679"/>
    </source>
</evidence>
<dbReference type="PIRSF" id="PIRSF006468">
    <property type="entry name" value="BCAT1"/>
    <property type="match status" value="1"/>
</dbReference>
<reference evidence="19 20" key="1">
    <citation type="submission" date="2019-04" db="EMBL/GenBank/DDBJ databases">
        <title>Herbidospora sp. NEAU-GS14.nov., a novel actinomycete isolated from soil.</title>
        <authorList>
            <person name="Han L."/>
        </authorList>
    </citation>
    <scope>NUCLEOTIDE SEQUENCE [LARGE SCALE GENOMIC DNA]</scope>
    <source>
        <strain evidence="19 20">NEAU-GS14</strain>
    </source>
</reference>
<dbReference type="GO" id="GO:0052654">
    <property type="term" value="F:L-leucine-2-oxoglutarate transaminase activity"/>
    <property type="evidence" value="ECO:0007669"/>
    <property type="project" value="RHEA"/>
</dbReference>
<evidence type="ECO:0000256" key="10">
    <source>
        <dbReference type="ARBA" id="ARBA00023304"/>
    </source>
</evidence>
<dbReference type="PANTHER" id="PTHR11825">
    <property type="entry name" value="SUBGROUP IIII AMINOTRANSFERASE"/>
    <property type="match status" value="1"/>
</dbReference>
<evidence type="ECO:0000256" key="1">
    <source>
        <dbReference type="ARBA" id="ARBA00001933"/>
    </source>
</evidence>
<comment type="pathway">
    <text evidence="2">Amino-acid biosynthesis; L-isoleucine biosynthesis; L-isoleucine from 2-oxobutanoate: step 4/4.</text>
</comment>
<dbReference type="InterPro" id="IPR036038">
    <property type="entry name" value="Aminotransferase-like"/>
</dbReference>
<feature type="region of interest" description="Disordered" evidence="18">
    <location>
        <begin position="1"/>
        <end position="21"/>
    </location>
</feature>
<dbReference type="InterPro" id="IPR018300">
    <property type="entry name" value="Aminotrans_IV_CS"/>
</dbReference>
<dbReference type="UniPathway" id="UPA00049">
    <property type="reaction ID" value="UER00062"/>
</dbReference>
<comment type="pathway">
    <text evidence="3">Amino-acid biosynthesis; L-valine biosynthesis; L-valine from pyruvate: step 4/4.</text>
</comment>
<evidence type="ECO:0000256" key="18">
    <source>
        <dbReference type="SAM" id="MobiDB-lite"/>
    </source>
</evidence>
<evidence type="ECO:0000256" key="15">
    <source>
        <dbReference type="RuleBase" id="RU004106"/>
    </source>
</evidence>
<evidence type="ECO:0000313" key="20">
    <source>
        <dbReference type="Proteomes" id="UP000308705"/>
    </source>
</evidence>
<dbReference type="PROSITE" id="PS00770">
    <property type="entry name" value="AA_TRANSFER_CLASS_4"/>
    <property type="match status" value="1"/>
</dbReference>
<evidence type="ECO:0000256" key="7">
    <source>
        <dbReference type="ARBA" id="ARBA00022605"/>
    </source>
</evidence>
<dbReference type="InterPro" id="IPR033939">
    <property type="entry name" value="BCAT_family"/>
</dbReference>
<protein>
    <recommendedName>
        <fullName evidence="17">Branched-chain-amino-acid aminotransferase</fullName>
        <ecNumber evidence="17">2.6.1.42</ecNumber>
    </recommendedName>
</protein>
<evidence type="ECO:0000256" key="17">
    <source>
        <dbReference type="RuleBase" id="RU004517"/>
    </source>
</evidence>
<name>A0A4V5UZG5_9ACTN</name>
<dbReference type="GO" id="GO:0052656">
    <property type="term" value="F:L-isoleucine-2-oxoglutarate transaminase activity"/>
    <property type="evidence" value="ECO:0007669"/>
    <property type="project" value="RHEA"/>
</dbReference>
<dbReference type="InterPro" id="IPR043131">
    <property type="entry name" value="BCAT-like_N"/>
</dbReference>
<comment type="cofactor">
    <cofactor evidence="1 16">
        <name>pyridoxal 5'-phosphate</name>
        <dbReference type="ChEBI" id="CHEBI:597326"/>
    </cofactor>
</comment>
<dbReference type="CDD" id="cd01557">
    <property type="entry name" value="BCAT_beta_family"/>
    <property type="match status" value="1"/>
</dbReference>
<evidence type="ECO:0000313" key="19">
    <source>
        <dbReference type="EMBL" id="TKK88643.1"/>
    </source>
</evidence>
<evidence type="ECO:0000256" key="11">
    <source>
        <dbReference type="ARBA" id="ARBA00048212"/>
    </source>
</evidence>
<evidence type="ECO:0000256" key="3">
    <source>
        <dbReference type="ARBA" id="ARBA00004931"/>
    </source>
</evidence>
<dbReference type="GO" id="GO:0009098">
    <property type="term" value="P:L-leucine biosynthetic process"/>
    <property type="evidence" value="ECO:0007669"/>
    <property type="project" value="UniProtKB-UniPathway"/>
</dbReference>